<dbReference type="Proteomes" id="UP001634393">
    <property type="component" value="Unassembled WGS sequence"/>
</dbReference>
<dbReference type="EMBL" id="JBJXBP010000006">
    <property type="protein sequence ID" value="KAL3825400.1"/>
    <property type="molecule type" value="Genomic_DNA"/>
</dbReference>
<gene>
    <name evidence="3" type="ORF">ACJIZ3_021429</name>
</gene>
<dbReference type="Pfam" id="PF03732">
    <property type="entry name" value="Retrotrans_gag"/>
    <property type="match status" value="1"/>
</dbReference>
<comment type="caution">
    <text evidence="3">The sequence shown here is derived from an EMBL/GenBank/DDBJ whole genome shotgun (WGS) entry which is preliminary data.</text>
</comment>
<feature type="compositionally biased region" description="Polar residues" evidence="1">
    <location>
        <begin position="366"/>
        <end position="382"/>
    </location>
</feature>
<feature type="region of interest" description="Disordered" evidence="1">
    <location>
        <begin position="1"/>
        <end position="43"/>
    </location>
</feature>
<protein>
    <recommendedName>
        <fullName evidence="2">Retrotransposon gag domain-containing protein</fullName>
    </recommendedName>
</protein>
<feature type="compositionally biased region" description="Low complexity" evidence="1">
    <location>
        <begin position="7"/>
        <end position="22"/>
    </location>
</feature>
<keyword evidence="4" id="KW-1185">Reference proteome</keyword>
<dbReference type="AlphaFoldDB" id="A0ABD3SM18"/>
<evidence type="ECO:0000259" key="2">
    <source>
        <dbReference type="Pfam" id="PF03732"/>
    </source>
</evidence>
<dbReference type="PANTHER" id="PTHR34482:SF36">
    <property type="entry name" value="RETROTRANSPOSON GAG DOMAIN-CONTAINING PROTEIN"/>
    <property type="match status" value="1"/>
</dbReference>
<organism evidence="3 4">
    <name type="scientific">Penstemon smallii</name>
    <dbReference type="NCBI Taxonomy" id="265156"/>
    <lineage>
        <taxon>Eukaryota</taxon>
        <taxon>Viridiplantae</taxon>
        <taxon>Streptophyta</taxon>
        <taxon>Embryophyta</taxon>
        <taxon>Tracheophyta</taxon>
        <taxon>Spermatophyta</taxon>
        <taxon>Magnoliopsida</taxon>
        <taxon>eudicotyledons</taxon>
        <taxon>Gunneridae</taxon>
        <taxon>Pentapetalae</taxon>
        <taxon>asterids</taxon>
        <taxon>lamiids</taxon>
        <taxon>Lamiales</taxon>
        <taxon>Plantaginaceae</taxon>
        <taxon>Cheloneae</taxon>
        <taxon>Penstemon</taxon>
    </lineage>
</organism>
<reference evidence="3 4" key="1">
    <citation type="submission" date="2024-12" db="EMBL/GenBank/DDBJ databases">
        <title>The unique morphological basis and parallel evolutionary history of personate flowers in Penstemon.</title>
        <authorList>
            <person name="Depatie T.H."/>
            <person name="Wessinger C.A."/>
        </authorList>
    </citation>
    <scope>NUCLEOTIDE SEQUENCE [LARGE SCALE GENOMIC DNA]</scope>
    <source>
        <strain evidence="3">WTNN_2</strain>
        <tissue evidence="3">Leaf</tissue>
    </source>
</reference>
<dbReference type="InterPro" id="IPR005162">
    <property type="entry name" value="Retrotrans_gag_dom"/>
</dbReference>
<proteinExistence type="predicted"/>
<sequence length="444" mass="51425">MARTRNQTTPTSPQATPPLSTQANPTPTPGENDPNQGENFANIGPAMAQQPFHRDGVPDLTQMFSFMHQYMQFCQQQTHANSSTNTLIHPTMDQTLERFLRFQPPKFFGEPNDHKAELWLSEIENIFNVLDYTDAQKINFGTFRLEDTARHWWRTVEQRWQHDNTLRTWENFVKEFNGKYIPQVVQTRREREFLDLTQGTMTVSQYEDRFTKLIRYAPHYQNDEVRKVRKFIEGLHLELRWAIISTDTTSYTHTVEKALQVESEMKELMKVEEQLKRNRPSSSRWDNVGKFNQMNKISKTVHGDLKKNNNTKTKSATNQMRSAVRGPCNFCGHPSHNEEACWKKSGRCIACGSDRHLIKDCPRAKNSGTTPQAKQGGQSIGQTGRPKVPARVYALDANEEVPDPTAVVEENSRLARRNINRYQSSRQLKQGKYCKMKVMDSWLI</sequence>
<dbReference type="Gene3D" id="4.10.60.10">
    <property type="entry name" value="Zinc finger, CCHC-type"/>
    <property type="match status" value="1"/>
</dbReference>
<evidence type="ECO:0000256" key="1">
    <source>
        <dbReference type="SAM" id="MobiDB-lite"/>
    </source>
</evidence>
<evidence type="ECO:0000313" key="3">
    <source>
        <dbReference type="EMBL" id="KAL3825400.1"/>
    </source>
</evidence>
<accession>A0ABD3SM18</accession>
<evidence type="ECO:0000313" key="4">
    <source>
        <dbReference type="Proteomes" id="UP001634393"/>
    </source>
</evidence>
<feature type="domain" description="Retrotransposon gag" evidence="2">
    <location>
        <begin position="142"/>
        <end position="236"/>
    </location>
</feature>
<dbReference type="PANTHER" id="PTHR34482">
    <property type="entry name" value="DNA DAMAGE-INDUCIBLE PROTEIN 1-LIKE"/>
    <property type="match status" value="1"/>
</dbReference>
<name>A0ABD3SM18_9LAMI</name>
<feature type="region of interest" description="Disordered" evidence="1">
    <location>
        <begin position="362"/>
        <end position="386"/>
    </location>
</feature>